<proteinExistence type="predicted"/>
<dbReference type="InterPro" id="IPR043128">
    <property type="entry name" value="Rev_trsase/Diguanyl_cyclase"/>
</dbReference>
<dbReference type="Pfam" id="PF00990">
    <property type="entry name" value="GGDEF"/>
    <property type="match status" value="1"/>
</dbReference>
<protein>
    <recommendedName>
        <fullName evidence="5">Diguanylate cyclase</fullName>
    </recommendedName>
</protein>
<dbReference type="RefSeq" id="WP_237261863.1">
    <property type="nucleotide sequence ID" value="NZ_AP024202.1"/>
</dbReference>
<evidence type="ECO:0008006" key="5">
    <source>
        <dbReference type="Google" id="ProtNLM"/>
    </source>
</evidence>
<dbReference type="SMART" id="SM00267">
    <property type="entry name" value="GGDEF"/>
    <property type="match status" value="1"/>
</dbReference>
<dbReference type="NCBIfam" id="TIGR00254">
    <property type="entry name" value="GGDEF"/>
    <property type="match status" value="1"/>
</dbReference>
<reference evidence="3" key="1">
    <citation type="journal article" date="2022" name="Arch. Microbiol.">
        <title>Thiomicrorhabdus immobilis sp. nov., a mesophilic sulfur-oxidizing bacterium isolated from sediment of a brackish lake in northern Japan.</title>
        <authorList>
            <person name="Kojima H."/>
            <person name="Mochizuki J."/>
            <person name="Kanda M."/>
            <person name="Watanabe T."/>
            <person name="Fukui M."/>
        </authorList>
    </citation>
    <scope>NUCLEOTIDE SEQUENCE</scope>
    <source>
        <strain evidence="3">Am19</strain>
    </source>
</reference>
<dbReference type="PANTHER" id="PTHR44757">
    <property type="entry name" value="DIGUANYLATE CYCLASE DGCP"/>
    <property type="match status" value="1"/>
</dbReference>
<evidence type="ECO:0000313" key="4">
    <source>
        <dbReference type="Proteomes" id="UP001054820"/>
    </source>
</evidence>
<accession>A0ABM7MFX9</accession>
<evidence type="ECO:0000259" key="1">
    <source>
        <dbReference type="PROSITE" id="PS50883"/>
    </source>
</evidence>
<dbReference type="SUPFAM" id="SSF141868">
    <property type="entry name" value="EAL domain-like"/>
    <property type="match status" value="1"/>
</dbReference>
<dbReference type="CDD" id="cd01949">
    <property type="entry name" value="GGDEF"/>
    <property type="match status" value="1"/>
</dbReference>
<dbReference type="PROSITE" id="PS50887">
    <property type="entry name" value="GGDEF"/>
    <property type="match status" value="1"/>
</dbReference>
<keyword evidence="4" id="KW-1185">Reference proteome</keyword>
<feature type="domain" description="GGDEF" evidence="2">
    <location>
        <begin position="114"/>
        <end position="247"/>
    </location>
</feature>
<evidence type="ECO:0000259" key="2">
    <source>
        <dbReference type="PROSITE" id="PS50887"/>
    </source>
</evidence>
<dbReference type="InterPro" id="IPR035919">
    <property type="entry name" value="EAL_sf"/>
</dbReference>
<dbReference type="CDD" id="cd01948">
    <property type="entry name" value="EAL"/>
    <property type="match status" value="1"/>
</dbReference>
<dbReference type="InterPro" id="IPR001633">
    <property type="entry name" value="EAL_dom"/>
</dbReference>
<organism evidence="3 4">
    <name type="scientific">Thiomicrorhabdus immobilis</name>
    <dbReference type="NCBI Taxonomy" id="2791037"/>
    <lineage>
        <taxon>Bacteria</taxon>
        <taxon>Pseudomonadati</taxon>
        <taxon>Pseudomonadota</taxon>
        <taxon>Gammaproteobacteria</taxon>
        <taxon>Thiotrichales</taxon>
        <taxon>Piscirickettsiaceae</taxon>
        <taxon>Thiomicrorhabdus</taxon>
    </lineage>
</organism>
<feature type="domain" description="EAL" evidence="1">
    <location>
        <begin position="256"/>
        <end position="508"/>
    </location>
</feature>
<dbReference type="SUPFAM" id="SSF55073">
    <property type="entry name" value="Nucleotide cyclase"/>
    <property type="match status" value="1"/>
</dbReference>
<dbReference type="InterPro" id="IPR029787">
    <property type="entry name" value="Nucleotide_cyclase"/>
</dbReference>
<dbReference type="PROSITE" id="PS50883">
    <property type="entry name" value="EAL"/>
    <property type="match status" value="1"/>
</dbReference>
<dbReference type="SMART" id="SM00052">
    <property type="entry name" value="EAL"/>
    <property type="match status" value="1"/>
</dbReference>
<dbReference type="EMBL" id="AP024202">
    <property type="protein sequence ID" value="BCN94402.1"/>
    <property type="molecule type" value="Genomic_DNA"/>
</dbReference>
<dbReference type="Gene3D" id="3.20.20.450">
    <property type="entry name" value="EAL domain"/>
    <property type="match status" value="1"/>
</dbReference>
<sequence length="512" mass="57388">MLELSSQVEKDTKTSDEVARFLQSERNRSQLSADRQEKDDGFSVKKMMRALQTRFSHTGDISSEIAKMVEAQVQQRTRELFRQANYDDLTHLPNRSYFNSTLETLVIKAEDANTQFGLLFLDLDGFKAVNDNLGHQAGDELLRNVSARLMSAVREGDIVSRLGGDEFVVLIADVNDKELIEGISQRIITEVSRAYWINGNEVDISTSIGIACFPEDGKTSTELVERADQALYASKHAGRSTYRFFSDIGERVISQKHQLVNRLEAAVDNGEIESVFEPQIDLKSGCIVGASITAKWAETEIENPYLTNWIELLNDSKSAYSVGAWLMDSGLYYLQQWQQFNDEMMVSIPVVDALWQQQDLVSVLNERFAHYGVSASQVQLEFSLTSLNENTQLHAILNALTAAGYQITLSEIGKSPLDLALLTQLNLQELKLNRDWLQDNMSNQKGQKWVQALVQMAKTLDVCVIVTGVESNEQATEYKAMGCSMAQGDNWSAPIAAETFQQQIQQQLPVIA</sequence>
<name>A0ABM7MFX9_9GAMM</name>
<dbReference type="Gene3D" id="3.30.70.270">
    <property type="match status" value="1"/>
</dbReference>
<dbReference type="InterPro" id="IPR000160">
    <property type="entry name" value="GGDEF_dom"/>
</dbReference>
<dbReference type="Proteomes" id="UP001054820">
    <property type="component" value="Chromosome"/>
</dbReference>
<dbReference type="InterPro" id="IPR052155">
    <property type="entry name" value="Biofilm_reg_signaling"/>
</dbReference>
<evidence type="ECO:0000313" key="3">
    <source>
        <dbReference type="EMBL" id="BCN94402.1"/>
    </source>
</evidence>
<dbReference type="Pfam" id="PF00563">
    <property type="entry name" value="EAL"/>
    <property type="match status" value="1"/>
</dbReference>
<dbReference type="PANTHER" id="PTHR44757:SF2">
    <property type="entry name" value="BIOFILM ARCHITECTURE MAINTENANCE PROTEIN MBAA"/>
    <property type="match status" value="1"/>
</dbReference>
<gene>
    <name evidence="3" type="ORF">THMIRHAM_21870</name>
</gene>